<evidence type="ECO:0000256" key="3">
    <source>
        <dbReference type="ARBA" id="ARBA00022525"/>
    </source>
</evidence>
<dbReference type="InterPro" id="IPR008993">
    <property type="entry name" value="TIMP-like_OB-fold"/>
</dbReference>
<organism evidence="8 9">
    <name type="scientific">Geotrypetes seraphini</name>
    <name type="common">Gaboon caecilian</name>
    <name type="synonym">Caecilia seraphini</name>
    <dbReference type="NCBI Taxonomy" id="260995"/>
    <lineage>
        <taxon>Eukaryota</taxon>
        <taxon>Metazoa</taxon>
        <taxon>Chordata</taxon>
        <taxon>Craniata</taxon>
        <taxon>Vertebrata</taxon>
        <taxon>Euteleostomi</taxon>
        <taxon>Amphibia</taxon>
        <taxon>Gymnophiona</taxon>
        <taxon>Geotrypetes</taxon>
    </lineage>
</organism>
<dbReference type="InterPro" id="IPR018933">
    <property type="entry name" value="Netrin_module_non-TIMP"/>
</dbReference>
<dbReference type="GO" id="GO:0005179">
    <property type="term" value="F:hormone activity"/>
    <property type="evidence" value="ECO:0007669"/>
    <property type="project" value="TreeGrafter"/>
</dbReference>
<evidence type="ECO:0000256" key="5">
    <source>
        <dbReference type="ARBA" id="ARBA00023157"/>
    </source>
</evidence>
<gene>
    <name evidence="9" type="primary">LOC117367899</name>
</gene>
<evidence type="ECO:0000256" key="1">
    <source>
        <dbReference type="ARBA" id="ARBA00004613"/>
    </source>
</evidence>
<dbReference type="OrthoDB" id="6092325at2759"/>
<dbReference type="InParanoid" id="A0A6P8SKH0"/>
<feature type="domain" description="Netrin module non-TIMP type" evidence="7">
    <location>
        <begin position="186"/>
        <end position="261"/>
    </location>
</feature>
<dbReference type="Proteomes" id="UP000515159">
    <property type="component" value="Chromosome 10"/>
</dbReference>
<reference evidence="9" key="1">
    <citation type="submission" date="2025-08" db="UniProtKB">
        <authorList>
            <consortium name="RefSeq"/>
        </authorList>
    </citation>
    <scope>IDENTIFICATION</scope>
</reference>
<evidence type="ECO:0000313" key="8">
    <source>
        <dbReference type="Proteomes" id="UP000515159"/>
    </source>
</evidence>
<dbReference type="KEGG" id="gsh:117367899"/>
<dbReference type="AlphaFoldDB" id="A0A6P8SKH0"/>
<protein>
    <submittedName>
        <fullName evidence="9">Meteorin-like protein</fullName>
    </submittedName>
</protein>
<keyword evidence="4 6" id="KW-0732">Signal</keyword>
<keyword evidence="5" id="KW-1015">Disulfide bond</keyword>
<comment type="subcellular location">
    <subcellularLocation>
        <location evidence="1">Secreted</location>
    </subcellularLocation>
</comment>
<dbReference type="RefSeq" id="XP_033816868.1">
    <property type="nucleotide sequence ID" value="XM_033960977.1"/>
</dbReference>
<evidence type="ECO:0000256" key="6">
    <source>
        <dbReference type="SAM" id="SignalP"/>
    </source>
</evidence>
<dbReference type="PANTHER" id="PTHR28593">
    <property type="entry name" value="METEORIN-LIKE PROTEIN"/>
    <property type="match status" value="1"/>
</dbReference>
<evidence type="ECO:0000259" key="7">
    <source>
        <dbReference type="Pfam" id="PF01759"/>
    </source>
</evidence>
<dbReference type="Gene3D" id="2.40.50.120">
    <property type="match status" value="1"/>
</dbReference>
<accession>A0A6P8SKH0</accession>
<dbReference type="Pfam" id="PF01759">
    <property type="entry name" value="NTR"/>
    <property type="match status" value="1"/>
</dbReference>
<comment type="similarity">
    <text evidence="2">Belongs to the meteorin family.</text>
</comment>
<dbReference type="PANTHER" id="PTHR28593:SF4">
    <property type="entry name" value="METEORIN-LIKE PROTEIN"/>
    <property type="match status" value="1"/>
</dbReference>
<evidence type="ECO:0000313" key="9">
    <source>
        <dbReference type="RefSeq" id="XP_033816868.1"/>
    </source>
</evidence>
<keyword evidence="8" id="KW-1185">Reference proteome</keyword>
<dbReference type="GeneID" id="117367899"/>
<dbReference type="GO" id="GO:0005615">
    <property type="term" value="C:extracellular space"/>
    <property type="evidence" value="ECO:0007669"/>
    <property type="project" value="TreeGrafter"/>
</dbReference>
<dbReference type="InterPro" id="IPR051998">
    <property type="entry name" value="Meteorin-like"/>
</dbReference>
<feature type="signal peptide" evidence="6">
    <location>
        <begin position="1"/>
        <end position="29"/>
    </location>
</feature>
<dbReference type="SUPFAM" id="SSF50242">
    <property type="entry name" value="TIMP-like"/>
    <property type="match status" value="1"/>
</dbReference>
<feature type="chain" id="PRO_5027829064" evidence="6">
    <location>
        <begin position="30"/>
        <end position="296"/>
    </location>
</feature>
<sequence length="296" mass="33202">MAGNKKPRGNLLWPLLLLILGNLNPRCAADHCSWRGSGLNAEPWSRTVEQVRLRCTEGSLEWLYPARALRVLLEPNLAAGPTTVCIKPARGFKGANVYLERAGRLQLLVNEADEAHLQLVHCFGSEQPQHVALFLQASPQLDLGRRMVAFQYELLSGRVEAQKHQQIALAEAMCQPCDNTQLLMAICSSDFVVRGSIKSVTHDSEHQMSQVEVSAKQVYRQKNRVFQQDEVSLEWTGPIKTLLQCRVKKGDGDFLFTGNEHFGDVWLGCAPRFKDFTAIYQAAREQGTNPCEFQLN</sequence>
<keyword evidence="3" id="KW-0964">Secreted</keyword>
<evidence type="ECO:0000256" key="4">
    <source>
        <dbReference type="ARBA" id="ARBA00022729"/>
    </source>
</evidence>
<name>A0A6P8SKH0_GEOSA</name>
<proteinExistence type="inferred from homology"/>
<evidence type="ECO:0000256" key="2">
    <source>
        <dbReference type="ARBA" id="ARBA00005669"/>
    </source>
</evidence>